<name>A0A448WYH8_9PLAT</name>
<organism evidence="1 2">
    <name type="scientific">Protopolystoma xenopodis</name>
    <dbReference type="NCBI Taxonomy" id="117903"/>
    <lineage>
        <taxon>Eukaryota</taxon>
        <taxon>Metazoa</taxon>
        <taxon>Spiralia</taxon>
        <taxon>Lophotrochozoa</taxon>
        <taxon>Platyhelminthes</taxon>
        <taxon>Monogenea</taxon>
        <taxon>Polyopisthocotylea</taxon>
        <taxon>Polystomatidea</taxon>
        <taxon>Polystomatidae</taxon>
        <taxon>Protopolystoma</taxon>
    </lineage>
</organism>
<evidence type="ECO:0000313" key="2">
    <source>
        <dbReference type="Proteomes" id="UP000784294"/>
    </source>
</evidence>
<protein>
    <submittedName>
        <fullName evidence="1">Uncharacterized protein</fullName>
    </submittedName>
</protein>
<comment type="caution">
    <text evidence="1">The sequence shown here is derived from an EMBL/GenBank/DDBJ whole genome shotgun (WGS) entry which is preliminary data.</text>
</comment>
<feature type="non-terminal residue" evidence="1">
    <location>
        <position position="1"/>
    </location>
</feature>
<keyword evidence="2" id="KW-1185">Reference proteome</keyword>
<evidence type="ECO:0000313" key="1">
    <source>
        <dbReference type="EMBL" id="VEL23326.1"/>
    </source>
</evidence>
<dbReference type="AlphaFoldDB" id="A0A448WYH8"/>
<dbReference type="OrthoDB" id="6247498at2759"/>
<dbReference type="EMBL" id="CAAALY010061337">
    <property type="protein sequence ID" value="VEL23326.1"/>
    <property type="molecule type" value="Genomic_DNA"/>
</dbReference>
<reference evidence="1" key="1">
    <citation type="submission" date="2018-11" db="EMBL/GenBank/DDBJ databases">
        <authorList>
            <consortium name="Pathogen Informatics"/>
        </authorList>
    </citation>
    <scope>NUCLEOTIDE SEQUENCE</scope>
</reference>
<gene>
    <name evidence="1" type="ORF">PXEA_LOCUS16766</name>
</gene>
<accession>A0A448WYH8</accession>
<dbReference type="Proteomes" id="UP000784294">
    <property type="component" value="Unassembled WGS sequence"/>
</dbReference>
<proteinExistence type="predicted"/>
<sequence length="163" mass="18522">RALNFAPSLQKAARLPDEPNTFYCTVNSPLVRSLLTAARHELETRTVNHTPALIELRNFLNIAHVTPDVGLTESRIYTQRTACGQFRRACFACLKRVEQVGVCSRRDLEAFSGISHIYLNNLGSIDKKVAYSFIQSVEEKILFANTKTRRMWSFTWLQSLCVA</sequence>